<dbReference type="AlphaFoldDB" id="A0A8J3YZD1"/>
<keyword evidence="1" id="KW-0472">Membrane</keyword>
<dbReference type="Gene3D" id="3.40.720.10">
    <property type="entry name" value="Alkaline Phosphatase, subunit A"/>
    <property type="match status" value="1"/>
</dbReference>
<dbReference type="InterPro" id="IPR017850">
    <property type="entry name" value="Alkaline_phosphatase_core_sf"/>
</dbReference>
<feature type="transmembrane region" description="Helical" evidence="1">
    <location>
        <begin position="510"/>
        <end position="528"/>
    </location>
</feature>
<dbReference type="SUPFAM" id="SSF53649">
    <property type="entry name" value="Alkaline phosphatase-like"/>
    <property type="match status" value="1"/>
</dbReference>
<proteinExistence type="predicted"/>
<feature type="transmembrane region" description="Helical" evidence="1">
    <location>
        <begin position="365"/>
        <end position="386"/>
    </location>
</feature>
<organism evidence="3 4">
    <name type="scientific">Virgisporangium aliadipatigenens</name>
    <dbReference type="NCBI Taxonomy" id="741659"/>
    <lineage>
        <taxon>Bacteria</taxon>
        <taxon>Bacillati</taxon>
        <taxon>Actinomycetota</taxon>
        <taxon>Actinomycetes</taxon>
        <taxon>Micromonosporales</taxon>
        <taxon>Micromonosporaceae</taxon>
        <taxon>Virgisporangium</taxon>
    </lineage>
</organism>
<feature type="transmembrane region" description="Helical" evidence="1">
    <location>
        <begin position="535"/>
        <end position="554"/>
    </location>
</feature>
<keyword evidence="1" id="KW-1133">Transmembrane helix</keyword>
<feature type="chain" id="PRO_5035217565" evidence="2">
    <location>
        <begin position="24"/>
        <end position="682"/>
    </location>
</feature>
<keyword evidence="4" id="KW-1185">Reference proteome</keyword>
<accession>A0A8J3YZD1</accession>
<feature type="transmembrane region" description="Helical" evidence="1">
    <location>
        <begin position="642"/>
        <end position="665"/>
    </location>
</feature>
<feature type="transmembrane region" description="Helical" evidence="1">
    <location>
        <begin position="417"/>
        <end position="440"/>
    </location>
</feature>
<gene>
    <name evidence="3" type="ORF">Val02_92440</name>
</gene>
<keyword evidence="1" id="KW-0812">Transmembrane</keyword>
<dbReference type="EMBL" id="BOPF01000077">
    <property type="protein sequence ID" value="GIJ52358.1"/>
    <property type="molecule type" value="Genomic_DNA"/>
</dbReference>
<reference evidence="3" key="1">
    <citation type="submission" date="2021-01" db="EMBL/GenBank/DDBJ databases">
        <title>Whole genome shotgun sequence of Virgisporangium aliadipatigenens NBRC 105644.</title>
        <authorList>
            <person name="Komaki H."/>
            <person name="Tamura T."/>
        </authorList>
    </citation>
    <scope>NUCLEOTIDE SEQUENCE</scope>
    <source>
        <strain evidence="3">NBRC 105644</strain>
    </source>
</reference>
<keyword evidence="2" id="KW-0732">Signal</keyword>
<feature type="transmembrane region" description="Helical" evidence="1">
    <location>
        <begin position="619"/>
        <end position="636"/>
    </location>
</feature>
<evidence type="ECO:0000256" key="2">
    <source>
        <dbReference type="SAM" id="SignalP"/>
    </source>
</evidence>
<feature type="transmembrane region" description="Helical" evidence="1">
    <location>
        <begin position="460"/>
        <end position="477"/>
    </location>
</feature>
<protein>
    <submittedName>
        <fullName evidence="3">Uncharacterized protein</fullName>
    </submittedName>
</protein>
<evidence type="ECO:0000313" key="4">
    <source>
        <dbReference type="Proteomes" id="UP000619260"/>
    </source>
</evidence>
<feature type="transmembrane region" description="Helical" evidence="1">
    <location>
        <begin position="392"/>
        <end position="410"/>
    </location>
</feature>
<feature type="transmembrane region" description="Helical" evidence="1">
    <location>
        <begin position="484"/>
        <end position="504"/>
    </location>
</feature>
<feature type="transmembrane region" description="Helical" evidence="1">
    <location>
        <begin position="592"/>
        <end position="612"/>
    </location>
</feature>
<dbReference type="RefSeq" id="WP_203905758.1">
    <property type="nucleotide sequence ID" value="NZ_BOPF01000077.1"/>
</dbReference>
<sequence length="682" mass="68344">MRWLPLVSLVFAPLVLGASPVLAAAPRPAVGNVVVVGIPGLRWADVSADRTPTLARLVESGSVGSLSTRAAPAPPHVTCGGEGWLTLGAGTYAAVRDPAGIDAEAGCAGREAPPVSVDPSGGAECGAGVSCGAGRVDAMPALVRLNGGLRFDAKPGTLGAALPCAAAVGPGAALAVAAPDGRVPFYAPVVPEDPAALLRRCPLSTVDLGALPEGAGRAEALAAADRALSTVERHRPQGSVLLVLGLADAGGDGPRLHVAVAHGPGFAGGWLRSASTRRTPYVQLSDVAPTAVRLLGLPVPAGLAGAPLTGGAAGRPDRLDATVAALRDDDAASTAHAGAVATFFVLYGLLIVGVLALWRWRFFPPAATGLAAVPVATFLAQLVPWWRAPWPGVTVALVTLLAAAGLAAVAHLGRTPALVVAGATVLVLTVDGLTGTTLQIDSMFGYSPLVAGRFTGFGNMAFAVYGAAAVLLVALLARGVTGRLRTACVVGAVAVPVIAVDGAPGWGADFGGVLTLVPAFVVLGLLLTGTRVDPWKLLAAGAAGAVVVAGLAYADHLRPPDARSHFGRFAGSVLDGSAGSTVERKLRANLDLLTAGPHTVAALALVLALTWWAVRTARLREAALGTAVLGWIGFATNDSGVAVPLVVALVAVPALLATALGPPATRWTPRRRRQRPVAAPAG</sequence>
<evidence type="ECO:0000313" key="3">
    <source>
        <dbReference type="EMBL" id="GIJ52358.1"/>
    </source>
</evidence>
<name>A0A8J3YZD1_9ACTN</name>
<dbReference type="Proteomes" id="UP000619260">
    <property type="component" value="Unassembled WGS sequence"/>
</dbReference>
<feature type="transmembrane region" description="Helical" evidence="1">
    <location>
        <begin position="337"/>
        <end position="358"/>
    </location>
</feature>
<evidence type="ECO:0000256" key="1">
    <source>
        <dbReference type="SAM" id="Phobius"/>
    </source>
</evidence>
<comment type="caution">
    <text evidence="3">The sequence shown here is derived from an EMBL/GenBank/DDBJ whole genome shotgun (WGS) entry which is preliminary data.</text>
</comment>
<feature type="signal peptide" evidence="2">
    <location>
        <begin position="1"/>
        <end position="23"/>
    </location>
</feature>